<sequence>MAGSTSFDHSSKHRRKSRFDDPNPSKRSGFHDSQDVSHPQQSISSSVDTKFSQGTVHGFHRDVGSSDGSAMEQNGEFHPQPMPPIQPMPVYQPFMAPSPQLLPPVHLPQPYQMLPVTQIPGGLPFPVPQFIPPPQQPSTNGVNLNKLKDKEDLDSCNVGIMASILMKHRKGGGFVPYKPLDNMDDVPNKSPSQPAQELTLVQRNQVEDFYDELDEIFQQYKEEMDPNDPKYNYSRRRKFNLNRQMAQPIKIVSQDDIINPIKRDFYTPTTAAVPVADAYGIGGKEGIGMASNEDLFESFRRKRSSKYHETYAIRESVRKDPNCIVVSSGELCYSCNQVTPAFTQIHYSFPQTIY</sequence>
<dbReference type="AlphaFoldDB" id="A0A976QTL1"/>
<reference evidence="2" key="1">
    <citation type="submission" date="2022-07" db="EMBL/GenBank/DDBJ databases">
        <title>Evaluation of T. orientalis genome assembly methods using nanopore sequencing and analysis of variation between genomes.</title>
        <authorList>
            <person name="Yam J."/>
            <person name="Micallef M.L."/>
            <person name="Liu M."/>
            <person name="Djordjevic S.P."/>
            <person name="Bogema D.R."/>
            <person name="Jenkins C."/>
        </authorList>
    </citation>
    <scope>NUCLEOTIDE SEQUENCE</scope>
    <source>
        <strain evidence="2">Goon Nure</strain>
    </source>
</reference>
<accession>A0A976QTL1</accession>
<dbReference type="EMBL" id="CP056069">
    <property type="protein sequence ID" value="UKK00836.2"/>
    <property type="molecule type" value="Genomic_DNA"/>
</dbReference>
<gene>
    <name evidence="2" type="ORF">MACK_000910</name>
</gene>
<organism evidence="2 3">
    <name type="scientific">Theileria orientalis</name>
    <dbReference type="NCBI Taxonomy" id="68886"/>
    <lineage>
        <taxon>Eukaryota</taxon>
        <taxon>Sar</taxon>
        <taxon>Alveolata</taxon>
        <taxon>Apicomplexa</taxon>
        <taxon>Aconoidasida</taxon>
        <taxon>Piroplasmida</taxon>
        <taxon>Theileriidae</taxon>
        <taxon>Theileria</taxon>
    </lineage>
</organism>
<proteinExistence type="predicted"/>
<evidence type="ECO:0000313" key="2">
    <source>
        <dbReference type="EMBL" id="UKK00836.2"/>
    </source>
</evidence>
<feature type="compositionally biased region" description="Basic and acidic residues" evidence="1">
    <location>
        <begin position="18"/>
        <end position="35"/>
    </location>
</feature>
<name>A0A976QTL1_THEOR</name>
<feature type="region of interest" description="Disordered" evidence="1">
    <location>
        <begin position="1"/>
        <end position="86"/>
    </location>
</feature>
<protein>
    <submittedName>
        <fullName evidence="2">Uncharacterized protein</fullName>
    </submittedName>
</protein>
<dbReference type="Proteomes" id="UP000244811">
    <property type="component" value="Chromosome 1"/>
</dbReference>
<feature type="compositionally biased region" description="Polar residues" evidence="1">
    <location>
        <begin position="36"/>
        <end position="55"/>
    </location>
</feature>
<evidence type="ECO:0000313" key="3">
    <source>
        <dbReference type="Proteomes" id="UP000244811"/>
    </source>
</evidence>
<evidence type="ECO:0000256" key="1">
    <source>
        <dbReference type="SAM" id="MobiDB-lite"/>
    </source>
</evidence>